<dbReference type="AlphaFoldDB" id="A0A0H5C3L2"/>
<dbReference type="EMBL" id="KV453926">
    <property type="protein sequence ID" value="ODV75343.1"/>
    <property type="molecule type" value="Genomic_DNA"/>
</dbReference>
<keyword evidence="4 6" id="KW-0072">Autophagy</keyword>
<organism evidence="9 11">
    <name type="scientific">Cyberlindnera jadinii (strain ATCC 18201 / CBS 1600 / BCRC 20928 / JCM 3617 / NBRC 0987 / NRRL Y-1542)</name>
    <name type="common">Torula yeast</name>
    <name type="synonym">Candida utilis</name>
    <dbReference type="NCBI Taxonomy" id="983966"/>
    <lineage>
        <taxon>Eukaryota</taxon>
        <taxon>Fungi</taxon>
        <taxon>Dikarya</taxon>
        <taxon>Ascomycota</taxon>
        <taxon>Saccharomycotina</taxon>
        <taxon>Saccharomycetes</taxon>
        <taxon>Phaffomycetales</taxon>
        <taxon>Phaffomycetaceae</taxon>
        <taxon>Cyberlindnera</taxon>
    </lineage>
</organism>
<accession>A0A0H5C3L2</accession>
<evidence type="ECO:0000256" key="5">
    <source>
        <dbReference type="ARBA" id="ARBA00023136"/>
    </source>
</evidence>
<dbReference type="GO" id="GO:0034045">
    <property type="term" value="C:phagophore assembly site membrane"/>
    <property type="evidence" value="ECO:0007669"/>
    <property type="project" value="UniProtKB-SubCell"/>
</dbReference>
<dbReference type="OrthoDB" id="1937984at2759"/>
<dbReference type="InterPro" id="IPR007240">
    <property type="entry name" value="Atg17"/>
</dbReference>
<dbReference type="GO" id="GO:0034727">
    <property type="term" value="P:piecemeal microautophagy of the nucleus"/>
    <property type="evidence" value="ECO:0007669"/>
    <property type="project" value="TreeGrafter"/>
</dbReference>
<dbReference type="Pfam" id="PF04108">
    <property type="entry name" value="ATG17_like"/>
    <property type="match status" value="1"/>
</dbReference>
<keyword evidence="7" id="KW-0175">Coiled coil</keyword>
<comment type="function">
    <text evidence="6">Autophagy-specific protein that functions in response to autophagy-inducing signals as a scaffold to recruit other ATG proteins to organize preautophagosomal structure (PAS) formation. Modulates the timing and magnitude of the autophagy response, such as the size of the sequestering vesicles. Plays particularly a role in pexophagy and nucleophagy.</text>
</comment>
<reference evidence="9" key="1">
    <citation type="submission" date="2014-12" db="EMBL/GenBank/DDBJ databases">
        <authorList>
            <person name="Jaenicke S."/>
        </authorList>
    </citation>
    <scope>NUCLEOTIDE SEQUENCE [LARGE SCALE GENOMIC DNA]</scope>
    <source>
        <strain evidence="9">CBS1600</strain>
    </source>
</reference>
<dbReference type="InterPro" id="IPR045326">
    <property type="entry name" value="ATG17-like_dom"/>
</dbReference>
<dbReference type="GO" id="GO:0000422">
    <property type="term" value="P:autophagy of mitochondrion"/>
    <property type="evidence" value="ECO:0007669"/>
    <property type="project" value="TreeGrafter"/>
</dbReference>
<gene>
    <name evidence="9" type="ORF">BN1211_2856</name>
    <name evidence="10" type="ORF">CYBJADRAFT_180132</name>
</gene>
<evidence type="ECO:0000256" key="6">
    <source>
        <dbReference type="RuleBase" id="RU368080"/>
    </source>
</evidence>
<dbReference type="PANTHER" id="PTHR28005:SF1">
    <property type="entry name" value="AUTOPHAGY-RELATED PROTEIN 17"/>
    <property type="match status" value="1"/>
</dbReference>
<dbReference type="GO" id="GO:1990316">
    <property type="term" value="C:Atg1/ULK1 kinase complex"/>
    <property type="evidence" value="ECO:0007669"/>
    <property type="project" value="TreeGrafter"/>
</dbReference>
<feature type="coiled-coil region" evidence="7">
    <location>
        <begin position="63"/>
        <end position="97"/>
    </location>
</feature>
<reference evidence="10 12" key="3">
    <citation type="journal article" date="2016" name="Proc. Natl. Acad. Sci. U.S.A.">
        <title>Comparative genomics of biotechnologically important yeasts.</title>
        <authorList>
            <person name="Riley R."/>
            <person name="Haridas S."/>
            <person name="Wolfe K.H."/>
            <person name="Lopes M.R."/>
            <person name="Hittinger C.T."/>
            <person name="Goeker M."/>
            <person name="Salamov A.A."/>
            <person name="Wisecaver J.H."/>
            <person name="Long T.M."/>
            <person name="Calvey C.H."/>
            <person name="Aerts A.L."/>
            <person name="Barry K.W."/>
            <person name="Choi C."/>
            <person name="Clum A."/>
            <person name="Coughlan A.Y."/>
            <person name="Deshpande S."/>
            <person name="Douglass A.P."/>
            <person name="Hanson S.J."/>
            <person name="Klenk H.-P."/>
            <person name="LaButti K.M."/>
            <person name="Lapidus A."/>
            <person name="Lindquist E.A."/>
            <person name="Lipzen A.M."/>
            <person name="Meier-Kolthoff J.P."/>
            <person name="Ohm R.A."/>
            <person name="Otillar R.P."/>
            <person name="Pangilinan J.L."/>
            <person name="Peng Y."/>
            <person name="Rokas A."/>
            <person name="Rosa C.A."/>
            <person name="Scheuner C."/>
            <person name="Sibirny A.A."/>
            <person name="Slot J.C."/>
            <person name="Stielow J.B."/>
            <person name="Sun H."/>
            <person name="Kurtzman C.P."/>
            <person name="Blackwell M."/>
            <person name="Grigoriev I.V."/>
            <person name="Jeffries T.W."/>
        </authorList>
    </citation>
    <scope>NUCLEOTIDE SEQUENCE [LARGE SCALE GENOMIC DNA]</scope>
    <source>
        <strain evidence="12">ATCC 18201 / CBS 1600 / BCRC 20928 / JCM 3617 / NBRC 0987 / NRRL Y-1542</strain>
        <strain evidence="10">NRRL Y-1542</strain>
    </source>
</reference>
<dbReference type="OMA" id="PENIWPN"/>
<dbReference type="GO" id="GO:0030295">
    <property type="term" value="F:protein kinase activator activity"/>
    <property type="evidence" value="ECO:0007669"/>
    <property type="project" value="TreeGrafter"/>
</dbReference>
<evidence type="ECO:0000259" key="8">
    <source>
        <dbReference type="Pfam" id="PF04108"/>
    </source>
</evidence>
<evidence type="ECO:0000313" key="12">
    <source>
        <dbReference type="Proteomes" id="UP000094389"/>
    </source>
</evidence>
<evidence type="ECO:0000256" key="4">
    <source>
        <dbReference type="ARBA" id="ARBA00023006"/>
    </source>
</evidence>
<dbReference type="Proteomes" id="UP000038830">
    <property type="component" value="Unassembled WGS sequence"/>
</dbReference>
<evidence type="ECO:0000313" key="11">
    <source>
        <dbReference type="Proteomes" id="UP000038830"/>
    </source>
</evidence>
<comment type="subcellular location">
    <subcellularLocation>
        <location evidence="6">Cytoplasm</location>
    </subcellularLocation>
    <subcellularLocation>
        <location evidence="6">Preautophagosomal structure membrane</location>
        <topology evidence="6">Peripheral membrane protein</topology>
    </subcellularLocation>
</comment>
<evidence type="ECO:0000313" key="9">
    <source>
        <dbReference type="EMBL" id="CEP22488.1"/>
    </source>
</evidence>
<dbReference type="PANTHER" id="PTHR28005">
    <property type="entry name" value="AUTOPHAGY-RELATED PROTEIN 17"/>
    <property type="match status" value="1"/>
</dbReference>
<name>A0A0H5C3L2_CYBJN</name>
<evidence type="ECO:0000256" key="7">
    <source>
        <dbReference type="SAM" id="Coils"/>
    </source>
</evidence>
<evidence type="ECO:0000256" key="1">
    <source>
        <dbReference type="ARBA" id="ARBA00006259"/>
    </source>
</evidence>
<keyword evidence="5" id="KW-0472">Membrane</keyword>
<reference evidence="11" key="2">
    <citation type="journal article" date="2015" name="J. Biotechnol.">
        <title>The structure of the Cyberlindnera jadinii genome and its relation to Candida utilis analyzed by the occurrence of single nucleotide polymorphisms.</title>
        <authorList>
            <person name="Rupp O."/>
            <person name="Brinkrolf K."/>
            <person name="Buerth C."/>
            <person name="Kunigo M."/>
            <person name="Schneider J."/>
            <person name="Jaenicke S."/>
            <person name="Goesmann A."/>
            <person name="Puehler A."/>
            <person name="Jaeger K.-E."/>
            <person name="Ernst J.F."/>
        </authorList>
    </citation>
    <scope>NUCLEOTIDE SEQUENCE [LARGE SCALE GENOMIC DNA]</scope>
    <source>
        <strain evidence="11">ATCC 18201 / CBS 1600 / BCRC 20928 / JCM 3617 / NBRC 0987 / NRRL Y-1542</strain>
    </source>
</reference>
<dbReference type="GO" id="GO:0000045">
    <property type="term" value="P:autophagosome assembly"/>
    <property type="evidence" value="ECO:0007669"/>
    <property type="project" value="TreeGrafter"/>
</dbReference>
<keyword evidence="12" id="KW-1185">Reference proteome</keyword>
<feature type="domain" description="Autophagy protein ATG17-like" evidence="8">
    <location>
        <begin position="14"/>
        <end position="367"/>
    </location>
</feature>
<dbReference type="Proteomes" id="UP000094389">
    <property type="component" value="Unassembled WGS sequence"/>
</dbReference>
<evidence type="ECO:0000313" key="10">
    <source>
        <dbReference type="EMBL" id="ODV75343.1"/>
    </source>
</evidence>
<dbReference type="STRING" id="983966.A0A0H5C3L2"/>
<keyword evidence="3 6" id="KW-0963">Cytoplasm</keyword>
<protein>
    <recommendedName>
        <fullName evidence="2 6">Autophagy-related protein 17</fullName>
    </recommendedName>
</protein>
<dbReference type="GO" id="GO:0060090">
    <property type="term" value="F:molecular adaptor activity"/>
    <property type="evidence" value="ECO:0007669"/>
    <property type="project" value="TreeGrafter"/>
</dbReference>
<comment type="similarity">
    <text evidence="1 6">Belongs to the ATG17 family.</text>
</comment>
<proteinExistence type="inferred from homology"/>
<dbReference type="EMBL" id="CDQK01000003">
    <property type="protein sequence ID" value="CEP22488.1"/>
    <property type="molecule type" value="Genomic_DNA"/>
</dbReference>
<sequence>MSTNQWLQSALKHLQQAESIGEKTNALLKYTRKSLQRKDYYDTRGCFLLDALKEQNELYGAIVDSVKLQADGKKKLLRELERTLASSMAQLEHAYNSLRDVRLPKSLHDGTLFDFIDDKMLDTLERQSRSLHTGHDLLDAMYREHDTLKQTLNDVSMLNDYDFDDSNQLIATINEVQEIEMEIATILESLTSHYDQCVKGVDVERGELEMSSAEREELFAVLEKDNNDLPEIIVEIEDCFQELKLKCDSIQVTTKIYDELVEKAKTMFDVGSKSLRRSIGTLEITTVQFNKLVEAVSRACDESKELCEHYANFRKSYAEFLKEVTRRHQAQEAMLTVVHEAQASLEALQQEDTKQRDVFLQKHGDSLPSNLWSKIPQGDLVFLQVSKIDIPEV</sequence>
<accession>A0A1E4S7B0</accession>
<evidence type="ECO:0000256" key="2">
    <source>
        <dbReference type="ARBA" id="ARBA00013806"/>
    </source>
</evidence>
<evidence type="ECO:0000256" key="3">
    <source>
        <dbReference type="ARBA" id="ARBA00022490"/>
    </source>
</evidence>